<proteinExistence type="predicted"/>
<reference evidence="2 3" key="1">
    <citation type="journal article" date="2019" name="Nat. Plants">
        <title>Stout camphor tree genome fills gaps in understanding of flowering plant genome evolution.</title>
        <authorList>
            <person name="Chaw S.M."/>
            <person name="Liu Y.C."/>
            <person name="Wu Y.W."/>
            <person name="Wang H.Y."/>
            <person name="Lin C.I."/>
            <person name="Wu C.S."/>
            <person name="Ke H.M."/>
            <person name="Chang L.Y."/>
            <person name="Hsu C.Y."/>
            <person name="Yang H.T."/>
            <person name="Sudianto E."/>
            <person name="Hsu M.H."/>
            <person name="Wu K.P."/>
            <person name="Wang L.N."/>
            <person name="Leebens-Mack J.H."/>
            <person name="Tsai I.J."/>
        </authorList>
    </citation>
    <scope>NUCLEOTIDE SEQUENCE [LARGE SCALE GENOMIC DNA]</scope>
    <source>
        <strain evidence="3">cv. Chaw 1501</strain>
        <tissue evidence="2">Young leaves</tissue>
    </source>
</reference>
<evidence type="ECO:0000313" key="2">
    <source>
        <dbReference type="EMBL" id="RWR95881.1"/>
    </source>
</evidence>
<accession>A0A3S3R828</accession>
<protein>
    <submittedName>
        <fullName evidence="2">Uncharacterized protein</fullName>
    </submittedName>
</protein>
<evidence type="ECO:0000313" key="3">
    <source>
        <dbReference type="Proteomes" id="UP000283530"/>
    </source>
</evidence>
<dbReference type="Proteomes" id="UP000283530">
    <property type="component" value="Unassembled WGS sequence"/>
</dbReference>
<organism evidence="2 3">
    <name type="scientific">Cinnamomum micranthum f. kanehirae</name>
    <dbReference type="NCBI Taxonomy" id="337451"/>
    <lineage>
        <taxon>Eukaryota</taxon>
        <taxon>Viridiplantae</taxon>
        <taxon>Streptophyta</taxon>
        <taxon>Embryophyta</taxon>
        <taxon>Tracheophyta</taxon>
        <taxon>Spermatophyta</taxon>
        <taxon>Magnoliopsida</taxon>
        <taxon>Magnoliidae</taxon>
        <taxon>Laurales</taxon>
        <taxon>Lauraceae</taxon>
        <taxon>Cinnamomum</taxon>
    </lineage>
</organism>
<comment type="caution">
    <text evidence="2">The sequence shown here is derived from an EMBL/GenBank/DDBJ whole genome shotgun (WGS) entry which is preliminary data.</text>
</comment>
<feature type="compositionally biased region" description="Basic and acidic residues" evidence="1">
    <location>
        <begin position="308"/>
        <end position="357"/>
    </location>
</feature>
<dbReference type="AlphaFoldDB" id="A0A3S3R828"/>
<gene>
    <name evidence="2" type="ORF">CKAN_02524000</name>
</gene>
<keyword evidence="3" id="KW-1185">Reference proteome</keyword>
<feature type="compositionally biased region" description="Basic and acidic residues" evidence="1">
    <location>
        <begin position="288"/>
        <end position="299"/>
    </location>
</feature>
<name>A0A3S3R828_9MAGN</name>
<sequence length="543" mass="58148">MLRGVLQGAYEVHIVVYGDVIDKAWGEGLLRVNMTRPMGQWCGNRTLRGIAEVGIGVVKGVGSGHQCRLDGTWAPVRVGSLKQCSHPTNLPDMMLNFVLRGSRANPVGPADSDQAARIFTPGPIRSGFKICGVTVFGPLELKAATTGDGRTSKTVPRKLRRAVGFLVDRTQQMRIRHQLLPVLRRVGQDHPDPTGLSNNQSLLDTCVHAPIAQYDLSAHDSTVQRSRQAEAAGIAANLRPLPHVIHHWQRLASHSLSAVERHSQVLLPVAEANVRRKVAIESSGADCCDPRRDIGERRSGGAAVPGGARDEDSSSDRRERSDRDRVAEIRHRSSAERQREDIHTVDNRGVHSGENVRSEASGAPADLVGGEASARRHAAGGPGGVTEETGIGSWRSGSGRRRVRAMAIMIARRDDLPHLLASIGHGRPEAFREAPSADQLPIAAGGVEIRGSFAGAAPSLGNLWHSVVAEAGAFRPDAGVEDADDDVLGGLIEVGQVAGAHLGVKAEEFWSASGVEIVYSFSVEVEDGGRETKGFGFEGRERD</sequence>
<dbReference type="OrthoDB" id="1536506at2759"/>
<feature type="region of interest" description="Disordered" evidence="1">
    <location>
        <begin position="282"/>
        <end position="398"/>
    </location>
</feature>
<dbReference type="EMBL" id="QPKB01000011">
    <property type="protein sequence ID" value="RWR95881.1"/>
    <property type="molecule type" value="Genomic_DNA"/>
</dbReference>
<evidence type="ECO:0000256" key="1">
    <source>
        <dbReference type="SAM" id="MobiDB-lite"/>
    </source>
</evidence>